<dbReference type="PROSITE" id="PS50995">
    <property type="entry name" value="HTH_MARR_2"/>
    <property type="match status" value="1"/>
</dbReference>
<dbReference type="OrthoDB" id="7427954at2"/>
<dbReference type="GO" id="GO:0003700">
    <property type="term" value="F:DNA-binding transcription factor activity"/>
    <property type="evidence" value="ECO:0007669"/>
    <property type="project" value="InterPro"/>
</dbReference>
<evidence type="ECO:0000256" key="1">
    <source>
        <dbReference type="ARBA" id="ARBA00023015"/>
    </source>
</evidence>
<accession>A0A1L9BB38</accession>
<sequence>MASKKGTARADFGLKLLQLGRLWRHAVDAEIQRDTFPDAGWRALFWLHRLGEGPRQKELAAAMGIEGPSLVRLLDGLCGAGLVLREADGADGRAYRLRLTPEGRTAARRIEARLRKAEDVLLDGIGEEELARCAALLGLIEDRLLARRGERR</sequence>
<reference evidence="5 6" key="2">
    <citation type="submission" date="2016-12" db="EMBL/GenBank/DDBJ databases">
        <title>Draft Genome Sequence of Cystobacter ferrugineus Strain Cbfe23.</title>
        <authorList>
            <person name="Akbar S."/>
            <person name="Dowd S.E."/>
            <person name="Stevens D.C."/>
        </authorList>
    </citation>
    <scope>NUCLEOTIDE SEQUENCE [LARGE SCALE GENOMIC DNA]</scope>
    <source>
        <strain evidence="5 6">Cbfe23</strain>
    </source>
</reference>
<evidence type="ECO:0000313" key="6">
    <source>
        <dbReference type="Proteomes" id="UP000182229"/>
    </source>
</evidence>
<dbReference type="STRING" id="83449.BON30_18460"/>
<dbReference type="GO" id="GO:0003677">
    <property type="term" value="F:DNA binding"/>
    <property type="evidence" value="ECO:0007669"/>
    <property type="project" value="UniProtKB-KW"/>
</dbReference>
<dbReference type="RefSeq" id="WP_071899655.1">
    <property type="nucleotide sequence ID" value="NZ_MPIN01000004.1"/>
</dbReference>
<evidence type="ECO:0000313" key="5">
    <source>
        <dbReference type="EMBL" id="OJH39480.1"/>
    </source>
</evidence>
<keyword evidence="6" id="KW-1185">Reference proteome</keyword>
<dbReference type="EMBL" id="MPIN01000004">
    <property type="protein sequence ID" value="OJH39480.1"/>
    <property type="molecule type" value="Genomic_DNA"/>
</dbReference>
<evidence type="ECO:0000256" key="2">
    <source>
        <dbReference type="ARBA" id="ARBA00023125"/>
    </source>
</evidence>
<evidence type="ECO:0000256" key="3">
    <source>
        <dbReference type="ARBA" id="ARBA00023163"/>
    </source>
</evidence>
<dbReference type="PANTHER" id="PTHR33164:SF64">
    <property type="entry name" value="TRANSCRIPTIONAL REGULATOR SLYA"/>
    <property type="match status" value="1"/>
</dbReference>
<keyword evidence="2" id="KW-0238">DNA-binding</keyword>
<dbReference type="InterPro" id="IPR036388">
    <property type="entry name" value="WH-like_DNA-bd_sf"/>
</dbReference>
<dbReference type="InterPro" id="IPR039422">
    <property type="entry name" value="MarR/SlyA-like"/>
</dbReference>
<dbReference type="GO" id="GO:0006950">
    <property type="term" value="P:response to stress"/>
    <property type="evidence" value="ECO:0007669"/>
    <property type="project" value="TreeGrafter"/>
</dbReference>
<dbReference type="PANTHER" id="PTHR33164">
    <property type="entry name" value="TRANSCRIPTIONAL REGULATOR, MARR FAMILY"/>
    <property type="match status" value="1"/>
</dbReference>
<name>A0A1L9BB38_9BACT</name>
<protein>
    <recommendedName>
        <fullName evidence="4">HTH marR-type domain-containing protein</fullName>
    </recommendedName>
</protein>
<proteinExistence type="predicted"/>
<dbReference type="PRINTS" id="PR00598">
    <property type="entry name" value="HTHMARR"/>
</dbReference>
<dbReference type="Gene3D" id="1.10.10.10">
    <property type="entry name" value="Winged helix-like DNA-binding domain superfamily/Winged helix DNA-binding domain"/>
    <property type="match status" value="1"/>
</dbReference>
<dbReference type="InterPro" id="IPR036390">
    <property type="entry name" value="WH_DNA-bd_sf"/>
</dbReference>
<organism evidence="5 6">
    <name type="scientific">Cystobacter ferrugineus</name>
    <dbReference type="NCBI Taxonomy" id="83449"/>
    <lineage>
        <taxon>Bacteria</taxon>
        <taxon>Pseudomonadati</taxon>
        <taxon>Myxococcota</taxon>
        <taxon>Myxococcia</taxon>
        <taxon>Myxococcales</taxon>
        <taxon>Cystobacterineae</taxon>
        <taxon>Archangiaceae</taxon>
        <taxon>Cystobacter</taxon>
    </lineage>
</organism>
<dbReference type="Proteomes" id="UP000182229">
    <property type="component" value="Unassembled WGS sequence"/>
</dbReference>
<dbReference type="InterPro" id="IPR000835">
    <property type="entry name" value="HTH_MarR-typ"/>
</dbReference>
<reference evidence="6" key="1">
    <citation type="submission" date="2016-11" db="EMBL/GenBank/DDBJ databases">
        <authorList>
            <person name="Shukria A."/>
            <person name="Stevens D.C."/>
        </authorList>
    </citation>
    <scope>NUCLEOTIDE SEQUENCE [LARGE SCALE GENOMIC DNA]</scope>
    <source>
        <strain evidence="6">Cbfe23</strain>
    </source>
</reference>
<evidence type="ECO:0000259" key="4">
    <source>
        <dbReference type="PROSITE" id="PS50995"/>
    </source>
</evidence>
<dbReference type="AlphaFoldDB" id="A0A1L9BB38"/>
<dbReference type="SUPFAM" id="SSF46785">
    <property type="entry name" value="Winged helix' DNA-binding domain"/>
    <property type="match status" value="1"/>
</dbReference>
<gene>
    <name evidence="5" type="ORF">BON30_18460</name>
</gene>
<dbReference type="SMART" id="SM00347">
    <property type="entry name" value="HTH_MARR"/>
    <property type="match status" value="1"/>
</dbReference>
<dbReference type="Pfam" id="PF12802">
    <property type="entry name" value="MarR_2"/>
    <property type="match status" value="1"/>
</dbReference>
<comment type="caution">
    <text evidence="5">The sequence shown here is derived from an EMBL/GenBank/DDBJ whole genome shotgun (WGS) entry which is preliminary data.</text>
</comment>
<keyword evidence="1" id="KW-0805">Transcription regulation</keyword>
<keyword evidence="3" id="KW-0804">Transcription</keyword>
<feature type="domain" description="HTH marR-type" evidence="4">
    <location>
        <begin position="9"/>
        <end position="142"/>
    </location>
</feature>